<dbReference type="RefSeq" id="WP_163671294.1">
    <property type="nucleotide sequence ID" value="NZ_QZCE01000002.1"/>
</dbReference>
<gene>
    <name evidence="1" type="ORF">D0962_35795</name>
</gene>
<dbReference type="EMBL" id="QZCE01000002">
    <property type="protein sequence ID" value="NEZ68036.1"/>
    <property type="molecule type" value="Genomic_DNA"/>
</dbReference>
<evidence type="ECO:0000313" key="1">
    <source>
        <dbReference type="EMBL" id="NEZ68036.1"/>
    </source>
</evidence>
<organism evidence="1 2">
    <name type="scientific">Adonisia turfae CCMR0082</name>
    <dbReference type="NCBI Taxonomy" id="2304604"/>
    <lineage>
        <taxon>Bacteria</taxon>
        <taxon>Bacillati</taxon>
        <taxon>Cyanobacteriota</taxon>
        <taxon>Adonisia</taxon>
        <taxon>Adonisia turfae</taxon>
    </lineage>
</organism>
<reference evidence="1 2" key="1">
    <citation type="journal article" date="2020" name="Microb. Ecol.">
        <title>Ecogenomics of the Marine Benthic Filamentous Cyanobacterium Adonisia.</title>
        <authorList>
            <person name="Walter J.M."/>
            <person name="Coutinho F.H."/>
            <person name="Leomil L."/>
            <person name="Hargreaves P.I."/>
            <person name="Campeao M.E."/>
            <person name="Vieira V.V."/>
            <person name="Silva B.S."/>
            <person name="Fistarol G.O."/>
            <person name="Salomon P.S."/>
            <person name="Sawabe T."/>
            <person name="Mino S."/>
            <person name="Hosokawa M."/>
            <person name="Miyashita H."/>
            <person name="Maruyama F."/>
            <person name="van Verk M.C."/>
            <person name="Dutilh B.E."/>
            <person name="Thompson C.C."/>
            <person name="Thompson F.L."/>
        </authorList>
    </citation>
    <scope>NUCLEOTIDE SEQUENCE [LARGE SCALE GENOMIC DNA]</scope>
    <source>
        <strain evidence="1 2">CCMR0082</strain>
    </source>
</reference>
<name>A0A6M0SI80_9CYAN</name>
<comment type="caution">
    <text evidence="1">The sequence shown here is derived from an EMBL/GenBank/DDBJ whole genome shotgun (WGS) entry which is preliminary data.</text>
</comment>
<protein>
    <submittedName>
        <fullName evidence="1">Uncharacterized protein</fullName>
    </submittedName>
</protein>
<sequence length="217" mass="24657">MNPKVRLGLLIAALLLLASPTVLLLIGFSILSIIFPNLNEDIFVSLELEREPFQPGAPRVPNRKLALPSQFTEPHQFYGQSLVAVSEQLDATLAETGDRFTAKDETFEFYAQAEDGNTISYIELTFREPQWTCELGEPTFSSRRLIPLAGIYTQRWVKTAELLSFDIYRDNGLTMEVYCPHDGGQYMISLGFNHEEDLFQYGIDLMERCTECGQSDW</sequence>
<proteinExistence type="predicted"/>
<dbReference type="AlphaFoldDB" id="A0A6M0SI80"/>
<dbReference type="Proteomes" id="UP000473574">
    <property type="component" value="Unassembled WGS sequence"/>
</dbReference>
<evidence type="ECO:0000313" key="2">
    <source>
        <dbReference type="Proteomes" id="UP000473574"/>
    </source>
</evidence>
<accession>A0A6M0SI80</accession>